<sequence>MRISGFASGMDIDSMVQQLMKAKRIPVDTLGQKKQILEWRRESYREINAKIVDFRNNKLFNYNKAGTFGQMKAQVSGDTAAISVKADGSAINGTMSIKVDSLAEPRTTVGEAFIKKGSEIDVTKKLTEQLDSFIDDSLITDQKYTFSINGTKITVNPSEMSMKDIISEINSKTDVQAIYDEGKGALLLTTKQTGKNATIEILADPNDPNDPNFSKNDEFLKNALGITEESIKNSKPGQDASLVINGVSTTRSSNSFTINGVSITLNAKGSSTITTSRDIDKIVDDIKSFINDYNDLIKLLNDKTREERYSKYKPLTDDQRKDMKESEITLWESKAKSGLLKNDGILTKALADMRLSIYSEVETTGSKNIQQITQIGIETGLRTDLGKLYLKDEDKLRDALTKDPDAVIALFTASPALEPSEAGSTNMVQKPEKTGIFQRLYNNLKDALTSISDKAGTSAYSTSLTDTLKSDSILGKGIKELVDKIRTQNDNLSMLEKRYYRQFTAMETAMNKFNSQSSSLFGMTNG</sequence>
<dbReference type="RefSeq" id="WP_132418436.1">
    <property type="nucleotide sequence ID" value="NZ_SKFG01000011.1"/>
</dbReference>
<keyword evidence="4 5" id="KW-0975">Bacterial flagellum</keyword>
<comment type="caution">
    <text evidence="8">The sequence shown here is derived from an EMBL/GenBank/DDBJ whole genome shotgun (WGS) entry which is preliminary data.</text>
</comment>
<dbReference type="Pfam" id="PF07195">
    <property type="entry name" value="FliD_C"/>
    <property type="match status" value="1"/>
</dbReference>
<proteinExistence type="inferred from homology"/>
<dbReference type="OrthoDB" id="9776025at2"/>
<evidence type="ECO:0000256" key="2">
    <source>
        <dbReference type="ARBA" id="ARBA00011255"/>
    </source>
</evidence>
<dbReference type="GO" id="GO:0007155">
    <property type="term" value="P:cell adhesion"/>
    <property type="evidence" value="ECO:0007669"/>
    <property type="project" value="InterPro"/>
</dbReference>
<feature type="domain" description="Flagellar hook-associated protein 2 C-terminal" evidence="7">
    <location>
        <begin position="237"/>
        <end position="515"/>
    </location>
</feature>
<dbReference type="GO" id="GO:0005576">
    <property type="term" value="C:extracellular region"/>
    <property type="evidence" value="ECO:0007669"/>
    <property type="project" value="UniProtKB-SubCell"/>
</dbReference>
<comment type="subunit">
    <text evidence="2 5">Homopentamer.</text>
</comment>
<reference evidence="8 9" key="1">
    <citation type="submission" date="2019-03" db="EMBL/GenBank/DDBJ databases">
        <authorList>
            <person name="Kim M.K.M."/>
        </authorList>
    </citation>
    <scope>NUCLEOTIDE SEQUENCE [LARGE SCALE GENOMIC DNA]</scope>
    <source>
        <strain evidence="8 9">18JY21-1</strain>
    </source>
</reference>
<dbReference type="Proteomes" id="UP000295418">
    <property type="component" value="Unassembled WGS sequence"/>
</dbReference>
<dbReference type="GO" id="GO:0071973">
    <property type="term" value="P:bacterial-type flagellum-dependent cell motility"/>
    <property type="evidence" value="ECO:0007669"/>
    <property type="project" value="TreeGrafter"/>
</dbReference>
<comment type="subcellular location">
    <subcellularLocation>
        <location evidence="5">Secreted</location>
    </subcellularLocation>
    <subcellularLocation>
        <location evidence="5">Bacterial flagellum</location>
    </subcellularLocation>
</comment>
<keyword evidence="3" id="KW-0175">Coiled coil</keyword>
<dbReference type="Pfam" id="PF02465">
    <property type="entry name" value="FliD_N"/>
    <property type="match status" value="1"/>
</dbReference>
<dbReference type="GO" id="GO:0009421">
    <property type="term" value="C:bacterial-type flagellum filament cap"/>
    <property type="evidence" value="ECO:0007669"/>
    <property type="project" value="InterPro"/>
</dbReference>
<evidence type="ECO:0000256" key="4">
    <source>
        <dbReference type="ARBA" id="ARBA00023143"/>
    </source>
</evidence>
<organism evidence="8 9">
    <name type="scientific">Paenibacillus albiflavus</name>
    <dbReference type="NCBI Taxonomy" id="2545760"/>
    <lineage>
        <taxon>Bacteria</taxon>
        <taxon>Bacillati</taxon>
        <taxon>Bacillota</taxon>
        <taxon>Bacilli</taxon>
        <taxon>Bacillales</taxon>
        <taxon>Paenibacillaceae</taxon>
        <taxon>Paenibacillus</taxon>
    </lineage>
</organism>
<dbReference type="PANTHER" id="PTHR30288:SF0">
    <property type="entry name" value="FLAGELLAR HOOK-ASSOCIATED PROTEIN 2"/>
    <property type="match status" value="1"/>
</dbReference>
<dbReference type="EMBL" id="SKFG01000011">
    <property type="protein sequence ID" value="TCZ76847.1"/>
    <property type="molecule type" value="Genomic_DNA"/>
</dbReference>
<comment type="similarity">
    <text evidence="1 5">Belongs to the FliD family.</text>
</comment>
<evidence type="ECO:0000256" key="3">
    <source>
        <dbReference type="ARBA" id="ARBA00023054"/>
    </source>
</evidence>
<evidence type="ECO:0000259" key="6">
    <source>
        <dbReference type="Pfam" id="PF02465"/>
    </source>
</evidence>
<keyword evidence="9" id="KW-1185">Reference proteome</keyword>
<protein>
    <recommendedName>
        <fullName evidence="5">Flagellar hook-associated protein 2</fullName>
        <shortName evidence="5">HAP2</shortName>
    </recommendedName>
    <alternativeName>
        <fullName evidence="5">Flagellar cap protein</fullName>
    </alternativeName>
</protein>
<keyword evidence="8" id="KW-0969">Cilium</keyword>
<evidence type="ECO:0000259" key="7">
    <source>
        <dbReference type="Pfam" id="PF07195"/>
    </source>
</evidence>
<keyword evidence="8" id="KW-0966">Cell projection</keyword>
<dbReference type="PANTHER" id="PTHR30288">
    <property type="entry name" value="FLAGELLAR CAP/ASSEMBLY PROTEIN FLID"/>
    <property type="match status" value="1"/>
</dbReference>
<comment type="function">
    <text evidence="5">Required for morphogenesis and for the elongation of the flagellar filament by facilitating polymerization of the flagellin monomers at the tip of growing filament. Forms a capping structure, which prevents flagellin subunits (transported through the central channel of the flagellum) from leaking out without polymerization at the distal end.</text>
</comment>
<evidence type="ECO:0000256" key="5">
    <source>
        <dbReference type="RuleBase" id="RU362066"/>
    </source>
</evidence>
<dbReference type="InterPro" id="IPR003481">
    <property type="entry name" value="FliD_N"/>
</dbReference>
<keyword evidence="5" id="KW-0964">Secreted</keyword>
<evidence type="ECO:0000256" key="1">
    <source>
        <dbReference type="ARBA" id="ARBA00009764"/>
    </source>
</evidence>
<dbReference type="GO" id="GO:0009424">
    <property type="term" value="C:bacterial-type flagellum hook"/>
    <property type="evidence" value="ECO:0007669"/>
    <property type="project" value="UniProtKB-UniRule"/>
</dbReference>
<gene>
    <name evidence="8" type="ORF">E0485_12765</name>
</gene>
<keyword evidence="8" id="KW-0282">Flagellum</keyword>
<evidence type="ECO:0000313" key="9">
    <source>
        <dbReference type="Proteomes" id="UP000295418"/>
    </source>
</evidence>
<feature type="domain" description="Flagellar hook-associated protein 2 N-terminal" evidence="6">
    <location>
        <begin position="8"/>
        <end position="104"/>
    </location>
</feature>
<accession>A0A4R4EBZ8</accession>
<name>A0A4R4EBZ8_9BACL</name>
<evidence type="ECO:0000313" key="8">
    <source>
        <dbReference type="EMBL" id="TCZ76847.1"/>
    </source>
</evidence>
<dbReference type="InterPro" id="IPR010809">
    <property type="entry name" value="FliD_C"/>
</dbReference>
<dbReference type="AlphaFoldDB" id="A0A4R4EBZ8"/>
<dbReference type="InterPro" id="IPR040026">
    <property type="entry name" value="FliD"/>
</dbReference>